<feature type="domain" description="Outer membrane protein beta-barrel" evidence="3">
    <location>
        <begin position="11"/>
        <end position="187"/>
    </location>
</feature>
<organism evidence="4 5">
    <name type="scientific">Vibrio orientalis CIP 102891 = ATCC 33934</name>
    <dbReference type="NCBI Taxonomy" id="675816"/>
    <lineage>
        <taxon>Bacteria</taxon>
        <taxon>Pseudomonadati</taxon>
        <taxon>Pseudomonadota</taxon>
        <taxon>Gammaproteobacteria</taxon>
        <taxon>Vibrionales</taxon>
        <taxon>Vibrionaceae</taxon>
        <taxon>Vibrio</taxon>
        <taxon>Vibrio oreintalis group</taxon>
    </lineage>
</organism>
<dbReference type="EMBL" id="AFWH01000051">
    <property type="protein sequence ID" value="EGU47400.1"/>
    <property type="molecule type" value="Genomic_DNA"/>
</dbReference>
<accession>F9SWV6</accession>
<evidence type="ECO:0000256" key="1">
    <source>
        <dbReference type="ARBA" id="ARBA00022729"/>
    </source>
</evidence>
<proteinExistence type="predicted"/>
<feature type="chain" id="PRO_5003387109" description="Outer membrane protein beta-barrel domain-containing protein" evidence="2">
    <location>
        <begin position="24"/>
        <end position="190"/>
    </location>
</feature>
<evidence type="ECO:0000313" key="5">
    <source>
        <dbReference type="Proteomes" id="UP000002817"/>
    </source>
</evidence>
<dbReference type="InterPro" id="IPR027385">
    <property type="entry name" value="Beta-barrel_OMP"/>
</dbReference>
<dbReference type="RefSeq" id="WP_004418067.1">
    <property type="nucleotide sequence ID" value="NZ_ACZV01000005.1"/>
</dbReference>
<evidence type="ECO:0000259" key="3">
    <source>
        <dbReference type="Pfam" id="PF13505"/>
    </source>
</evidence>
<dbReference type="Pfam" id="PF13505">
    <property type="entry name" value="OMP_b-brl"/>
    <property type="match status" value="1"/>
</dbReference>
<gene>
    <name evidence="4" type="ORF">VIOR3934_17998</name>
</gene>
<dbReference type="AlphaFoldDB" id="F9SWV6"/>
<evidence type="ECO:0000256" key="2">
    <source>
        <dbReference type="SAM" id="SignalP"/>
    </source>
</evidence>
<feature type="signal peptide" evidence="2">
    <location>
        <begin position="1"/>
        <end position="23"/>
    </location>
</feature>
<name>F9SWV6_VIBOR</name>
<dbReference type="InterPro" id="IPR011250">
    <property type="entry name" value="OMP/PagP_B-barrel"/>
</dbReference>
<dbReference type="Gene3D" id="2.40.160.20">
    <property type="match status" value="1"/>
</dbReference>
<comment type="caution">
    <text evidence="4">The sequence shown here is derived from an EMBL/GenBank/DDBJ whole genome shotgun (WGS) entry which is preliminary data.</text>
</comment>
<evidence type="ECO:0000313" key="4">
    <source>
        <dbReference type="EMBL" id="EGU47400.1"/>
    </source>
</evidence>
<keyword evidence="1 2" id="KW-0732">Signal</keyword>
<dbReference type="OrthoDB" id="6384953at2"/>
<sequence>MRIDKFKSPLFAFLCLLPLSANAFSDAGSLYVGVVGGGTVGHNICNDNNLNCDNVSSSAGIVLGVDVNNWSVHSTLSWLGKFDAAYPEQNSQVTAELWSGTLEAKYQYPVFIDYTAYFGAGIASVYTDKSTAGGTTSNWSYAPLVSVGLEYEYDYNLSYFAEYRYMDFDDEELGKSNFNQLYIGVKYYPW</sequence>
<dbReference type="Proteomes" id="UP000002817">
    <property type="component" value="Unassembled WGS sequence"/>
</dbReference>
<dbReference type="SUPFAM" id="SSF56925">
    <property type="entry name" value="OMPA-like"/>
    <property type="match status" value="1"/>
</dbReference>
<reference evidence="4 5" key="1">
    <citation type="journal article" date="2012" name="Int. J. Syst. Evol. Microbiol.">
        <title>Vibrio caribbeanicus sp. nov., isolated from the marine sponge Scleritoderma cyanea.</title>
        <authorList>
            <person name="Hoffmann M."/>
            <person name="Monday S.R."/>
            <person name="Allard M.W."/>
            <person name="Strain E.A."/>
            <person name="Whittaker P."/>
            <person name="Naum M."/>
            <person name="McCarthy P.J."/>
            <person name="Lopez J.V."/>
            <person name="Fischer M."/>
            <person name="Brown E.W."/>
        </authorList>
    </citation>
    <scope>NUCLEOTIDE SEQUENCE [LARGE SCALE GENOMIC DNA]</scope>
    <source>
        <strain evidence="5">CIP 102891 / ATCC 33934</strain>
    </source>
</reference>
<protein>
    <recommendedName>
        <fullName evidence="3">Outer membrane protein beta-barrel domain-containing protein</fullName>
    </recommendedName>
</protein>